<feature type="transmembrane region" description="Helical" evidence="4">
    <location>
        <begin position="320"/>
        <end position="341"/>
    </location>
</feature>
<evidence type="ECO:0000256" key="1">
    <source>
        <dbReference type="ARBA" id="ARBA00022692"/>
    </source>
</evidence>
<evidence type="ECO:0000256" key="4">
    <source>
        <dbReference type="SAM" id="Phobius"/>
    </source>
</evidence>
<dbReference type="EMBL" id="JADCKQ010000005">
    <property type="protein sequence ID" value="MBI1493629.1"/>
    <property type="molecule type" value="Genomic_DNA"/>
</dbReference>
<dbReference type="InterPro" id="IPR036259">
    <property type="entry name" value="MFS_trans_sf"/>
</dbReference>
<dbReference type="AlphaFoldDB" id="A0A8J7LKZ3"/>
<feature type="transmembrane region" description="Helical" evidence="4">
    <location>
        <begin position="288"/>
        <end position="308"/>
    </location>
</feature>
<feature type="transmembrane region" description="Helical" evidence="4">
    <location>
        <begin position="199"/>
        <end position="221"/>
    </location>
</feature>
<feature type="transmembrane region" description="Helical" evidence="4">
    <location>
        <begin position="264"/>
        <end position="282"/>
    </location>
</feature>
<dbReference type="GO" id="GO:0022857">
    <property type="term" value="F:transmembrane transporter activity"/>
    <property type="evidence" value="ECO:0007669"/>
    <property type="project" value="InterPro"/>
</dbReference>
<dbReference type="CDD" id="cd17477">
    <property type="entry name" value="MFS_YcaD_like"/>
    <property type="match status" value="1"/>
</dbReference>
<evidence type="ECO:0000313" key="6">
    <source>
        <dbReference type="Proteomes" id="UP000640583"/>
    </source>
</evidence>
<feature type="transmembrane region" description="Helical" evidence="4">
    <location>
        <begin position="131"/>
        <end position="152"/>
    </location>
</feature>
<dbReference type="Gene3D" id="1.20.1250.20">
    <property type="entry name" value="MFS general substrate transporter like domains"/>
    <property type="match status" value="2"/>
</dbReference>
<evidence type="ECO:0000256" key="2">
    <source>
        <dbReference type="ARBA" id="ARBA00022989"/>
    </source>
</evidence>
<feature type="transmembrane region" description="Helical" evidence="4">
    <location>
        <begin position="9"/>
        <end position="31"/>
    </location>
</feature>
<dbReference type="PANTHER" id="PTHR23521:SF3">
    <property type="entry name" value="MFS TRANSPORTER"/>
    <property type="match status" value="1"/>
</dbReference>
<evidence type="ECO:0000256" key="3">
    <source>
        <dbReference type="ARBA" id="ARBA00023136"/>
    </source>
</evidence>
<name>A0A8J7LKZ3_9RHOB</name>
<evidence type="ECO:0000313" key="5">
    <source>
        <dbReference type="EMBL" id="MBI1493629.1"/>
    </source>
</evidence>
<sequence length="417" mass="43852">MKRALLENWALFAAMMMLMVANGLLATLLTIRGAGLGFSDLTISLMQGAYPLGALIGTIVAPRLIEKVGHIRAFSALASLVSIAAIIHLLTGDPFSWSAMRFLGGFCYPGLYVITESWLNAKSDNKIRGQVLSVYLVIQLAGPAVGTAMVGLPDPSGNLLFALVSILISLSIVPLLLSNIRAPEYEAPERMPVPKLMKVSPMAVIGIVLMSFAVAAWYISLPLYALRQGFTNAQAGGALVVALIAGAVLQYPMGWLSDRMDRRLVVIGLALAGIAGAVWLAVDMRPIVVTWGFALVAAATLPAYGILVAHANDQLKSAQIVPASGTMVFLLNLGLLGGTLIGPNMISLLDGRGLQVLLAVTCGAVVLWGVTRRIQEDAPEDTVDMQAMGVIGAAHGGVMQAEAWAEAAEEAEEQAAD</sequence>
<dbReference type="PANTHER" id="PTHR23521">
    <property type="entry name" value="TRANSPORTER MFS SUPERFAMILY"/>
    <property type="match status" value="1"/>
</dbReference>
<feature type="transmembrane region" description="Helical" evidence="4">
    <location>
        <begin position="158"/>
        <end position="178"/>
    </location>
</feature>
<protein>
    <submittedName>
        <fullName evidence="5">MFS transporter</fullName>
    </submittedName>
</protein>
<feature type="transmembrane region" description="Helical" evidence="4">
    <location>
        <begin position="102"/>
        <end position="119"/>
    </location>
</feature>
<keyword evidence="2 4" id="KW-1133">Transmembrane helix</keyword>
<gene>
    <name evidence="5" type="ORF">H1D41_08300</name>
</gene>
<comment type="caution">
    <text evidence="5">The sequence shown here is derived from an EMBL/GenBank/DDBJ whole genome shotgun (WGS) entry which is preliminary data.</text>
</comment>
<dbReference type="InterPro" id="IPR047200">
    <property type="entry name" value="MFS_YcaD-like"/>
</dbReference>
<dbReference type="Proteomes" id="UP000640583">
    <property type="component" value="Unassembled WGS sequence"/>
</dbReference>
<keyword evidence="1 4" id="KW-0812">Transmembrane</keyword>
<dbReference type="RefSeq" id="WP_228848462.1">
    <property type="nucleotide sequence ID" value="NZ_JADCKQ010000005.1"/>
</dbReference>
<proteinExistence type="predicted"/>
<dbReference type="Pfam" id="PF07690">
    <property type="entry name" value="MFS_1"/>
    <property type="match status" value="1"/>
</dbReference>
<dbReference type="InterPro" id="IPR011701">
    <property type="entry name" value="MFS"/>
</dbReference>
<feature type="transmembrane region" description="Helical" evidence="4">
    <location>
        <begin position="353"/>
        <end position="370"/>
    </location>
</feature>
<feature type="transmembrane region" description="Helical" evidence="4">
    <location>
        <begin position="233"/>
        <end position="252"/>
    </location>
</feature>
<keyword evidence="6" id="KW-1185">Reference proteome</keyword>
<organism evidence="5 6">
    <name type="scientific">Halocynthiibacter styelae</name>
    <dbReference type="NCBI Taxonomy" id="2761955"/>
    <lineage>
        <taxon>Bacteria</taxon>
        <taxon>Pseudomonadati</taxon>
        <taxon>Pseudomonadota</taxon>
        <taxon>Alphaproteobacteria</taxon>
        <taxon>Rhodobacterales</taxon>
        <taxon>Paracoccaceae</taxon>
        <taxon>Halocynthiibacter</taxon>
    </lineage>
</organism>
<accession>A0A8J7LKZ3</accession>
<feature type="transmembrane region" description="Helical" evidence="4">
    <location>
        <begin position="43"/>
        <end position="61"/>
    </location>
</feature>
<reference evidence="5" key="1">
    <citation type="submission" date="2020-10" db="EMBL/GenBank/DDBJ databases">
        <title>Paenihalocynthiibacter styelae gen. nov., sp. nov., isolated from stalked sea squirt Styela clava.</title>
        <authorList>
            <person name="Kim Y.-O."/>
            <person name="Yoon J.-H."/>
        </authorList>
    </citation>
    <scope>NUCLEOTIDE SEQUENCE</scope>
    <source>
        <strain evidence="5">MYP1-1</strain>
    </source>
</reference>
<dbReference type="GO" id="GO:0005886">
    <property type="term" value="C:plasma membrane"/>
    <property type="evidence" value="ECO:0007669"/>
    <property type="project" value="TreeGrafter"/>
</dbReference>
<dbReference type="SUPFAM" id="SSF103473">
    <property type="entry name" value="MFS general substrate transporter"/>
    <property type="match status" value="1"/>
</dbReference>
<feature type="transmembrane region" description="Helical" evidence="4">
    <location>
        <begin position="73"/>
        <end position="90"/>
    </location>
</feature>
<keyword evidence="3 4" id="KW-0472">Membrane</keyword>